<comment type="caution">
    <text evidence="4">The sequence shown here is derived from an EMBL/GenBank/DDBJ whole genome shotgun (WGS) entry which is preliminary data.</text>
</comment>
<keyword evidence="4" id="KW-0540">Nuclease</keyword>
<keyword evidence="5" id="KW-1185">Reference proteome</keyword>
<name>A0A4Q9B057_9DEIN</name>
<feature type="domain" description="Exonuclease VII large subunit C-terminal" evidence="3">
    <location>
        <begin position="99"/>
        <end position="234"/>
    </location>
</feature>
<keyword evidence="2" id="KW-1133">Transmembrane helix</keyword>
<evidence type="ECO:0000256" key="2">
    <source>
        <dbReference type="SAM" id="Phobius"/>
    </source>
</evidence>
<keyword evidence="4" id="KW-0378">Hydrolase</keyword>
<dbReference type="OrthoDB" id="9802795at2"/>
<evidence type="ECO:0000313" key="4">
    <source>
        <dbReference type="EMBL" id="TBH16375.1"/>
    </source>
</evidence>
<dbReference type="InterPro" id="IPR020579">
    <property type="entry name" value="Exonuc_VII_lsu_C"/>
</dbReference>
<organism evidence="4 5">
    <name type="scientific">Thermus thermamylovorans</name>
    <dbReference type="NCBI Taxonomy" id="2509362"/>
    <lineage>
        <taxon>Bacteria</taxon>
        <taxon>Thermotogati</taxon>
        <taxon>Deinococcota</taxon>
        <taxon>Deinococci</taxon>
        <taxon>Thermales</taxon>
        <taxon>Thermaceae</taxon>
        <taxon>Thermus</taxon>
    </lineage>
</organism>
<dbReference type="Proteomes" id="UP000292858">
    <property type="component" value="Unassembled WGS sequence"/>
</dbReference>
<keyword evidence="2" id="KW-0812">Transmembrane</keyword>
<keyword evidence="2" id="KW-0472">Membrane</keyword>
<feature type="coiled-coil region" evidence="1">
    <location>
        <begin position="187"/>
        <end position="221"/>
    </location>
</feature>
<protein>
    <submittedName>
        <fullName evidence="4">Exonuclease VII large subunit</fullName>
    </submittedName>
</protein>
<keyword evidence="1" id="KW-0175">Coiled coil</keyword>
<keyword evidence="4" id="KW-0269">Exonuclease</keyword>
<dbReference type="EMBL" id="SIJL01000019">
    <property type="protein sequence ID" value="TBH16375.1"/>
    <property type="molecule type" value="Genomic_DNA"/>
</dbReference>
<sequence length="259" mass="28764">MNGDMPRMVFRVEALQEEGDLTQAREVRLPKRTIPKRDVRALLLELLRKGEMPSIVLVVGETAIVDKDVEALLQGARGRYRMDQKRVNLLDPWGVAKVLKDLGQSEYHLVALVRGGGEGLEALDSPEVWEAVATCPKPVVVALGHAANTLWVETLADEAFPTPSAFGSFLGEVVKMVEREMREAKEKATLADLLHKAQDENRALRQEADRLKEQLRKLEGEPGVLFQEVARLRQALGVWRAVALGALLLTALLLLSRLL</sequence>
<dbReference type="GO" id="GO:0008855">
    <property type="term" value="F:exodeoxyribonuclease VII activity"/>
    <property type="evidence" value="ECO:0007669"/>
    <property type="project" value="InterPro"/>
</dbReference>
<dbReference type="Pfam" id="PF02601">
    <property type="entry name" value="Exonuc_VII_L"/>
    <property type="match status" value="1"/>
</dbReference>
<proteinExistence type="predicted"/>
<gene>
    <name evidence="4" type="ORF">ETP66_10560</name>
</gene>
<dbReference type="AlphaFoldDB" id="A0A4Q9B057"/>
<feature type="transmembrane region" description="Helical" evidence="2">
    <location>
        <begin position="237"/>
        <end position="255"/>
    </location>
</feature>
<evidence type="ECO:0000256" key="1">
    <source>
        <dbReference type="SAM" id="Coils"/>
    </source>
</evidence>
<evidence type="ECO:0000259" key="3">
    <source>
        <dbReference type="Pfam" id="PF02601"/>
    </source>
</evidence>
<accession>A0A4Q9B057</accession>
<evidence type="ECO:0000313" key="5">
    <source>
        <dbReference type="Proteomes" id="UP000292858"/>
    </source>
</evidence>
<reference evidence="4 5" key="1">
    <citation type="submission" date="2019-02" db="EMBL/GenBank/DDBJ databases">
        <title>Thermus sp. a novel from hot spring.</title>
        <authorList>
            <person name="Zhao Z."/>
        </authorList>
    </citation>
    <scope>NUCLEOTIDE SEQUENCE [LARGE SCALE GENOMIC DNA]</scope>
    <source>
        <strain evidence="4 5">CFH 72773T</strain>
    </source>
</reference>